<keyword evidence="2" id="KW-0479">Metal-binding</keyword>
<dbReference type="Gene3D" id="3.90.380.10">
    <property type="entry name" value="Naphthalene 1,2-dioxygenase Alpha Subunit, Chain A, domain 1"/>
    <property type="match status" value="1"/>
</dbReference>
<dbReference type="GO" id="GO:0016491">
    <property type="term" value="F:oxidoreductase activity"/>
    <property type="evidence" value="ECO:0007669"/>
    <property type="project" value="UniProtKB-KW"/>
</dbReference>
<evidence type="ECO:0000259" key="6">
    <source>
        <dbReference type="PROSITE" id="PS51296"/>
    </source>
</evidence>
<evidence type="ECO:0000256" key="2">
    <source>
        <dbReference type="ARBA" id="ARBA00022723"/>
    </source>
</evidence>
<dbReference type="SUPFAM" id="SSF55961">
    <property type="entry name" value="Bet v1-like"/>
    <property type="match status" value="1"/>
</dbReference>
<evidence type="ECO:0000256" key="5">
    <source>
        <dbReference type="ARBA" id="ARBA00023014"/>
    </source>
</evidence>
<evidence type="ECO:0000313" key="8">
    <source>
        <dbReference type="Proteomes" id="UP000001989"/>
    </source>
</evidence>
<dbReference type="InterPro" id="IPR036922">
    <property type="entry name" value="Rieske_2Fe-2S_sf"/>
</dbReference>
<dbReference type="InterPro" id="IPR050584">
    <property type="entry name" value="Cholesterol_7-desaturase"/>
</dbReference>
<evidence type="ECO:0000256" key="4">
    <source>
        <dbReference type="ARBA" id="ARBA00023004"/>
    </source>
</evidence>
<organism evidence="7 8">
    <name type="scientific">Rhizorhabdus wittichii (strain DSM 6014 / CCUG 31198 / JCM 15750 / NBRC 105917 / EY 4224 / RW1)</name>
    <name type="common">Sphingomonas wittichii</name>
    <dbReference type="NCBI Taxonomy" id="392499"/>
    <lineage>
        <taxon>Bacteria</taxon>
        <taxon>Pseudomonadati</taxon>
        <taxon>Pseudomonadota</taxon>
        <taxon>Alphaproteobacteria</taxon>
        <taxon>Sphingomonadales</taxon>
        <taxon>Sphingomonadaceae</taxon>
        <taxon>Rhizorhabdus</taxon>
    </lineage>
</organism>
<accession>A0A9J9LG08</accession>
<keyword evidence="1" id="KW-0001">2Fe-2S</keyword>
<dbReference type="InterPro" id="IPR017941">
    <property type="entry name" value="Rieske_2Fe-2S"/>
</dbReference>
<protein>
    <submittedName>
        <fullName evidence="7">Rieske (2Fe-2S) domain protein</fullName>
    </submittedName>
</protein>
<dbReference type="EMBL" id="CP000699">
    <property type="protein sequence ID" value="ABQ69756.1"/>
    <property type="molecule type" value="Genomic_DNA"/>
</dbReference>
<dbReference type="KEGG" id="swi:Swit_3410"/>
<dbReference type="SUPFAM" id="SSF50022">
    <property type="entry name" value="ISP domain"/>
    <property type="match status" value="1"/>
</dbReference>
<dbReference type="InterPro" id="IPR044043">
    <property type="entry name" value="VanA_C_cat"/>
</dbReference>
<evidence type="ECO:0000313" key="7">
    <source>
        <dbReference type="EMBL" id="ABQ69756.1"/>
    </source>
</evidence>
<dbReference type="GO" id="GO:0046872">
    <property type="term" value="F:metal ion binding"/>
    <property type="evidence" value="ECO:0007669"/>
    <property type="project" value="UniProtKB-KW"/>
</dbReference>
<keyword evidence="8" id="KW-1185">Reference proteome</keyword>
<dbReference type="Pfam" id="PF19112">
    <property type="entry name" value="VanA_C"/>
    <property type="match status" value="1"/>
</dbReference>
<dbReference type="Gene3D" id="2.102.10.10">
    <property type="entry name" value="Rieske [2Fe-2S] iron-sulphur domain"/>
    <property type="match status" value="1"/>
</dbReference>
<dbReference type="PANTHER" id="PTHR21266">
    <property type="entry name" value="IRON-SULFUR DOMAIN CONTAINING PROTEIN"/>
    <property type="match status" value="1"/>
</dbReference>
<sequence length="357" mass="40166">MYPFTSDRPYIHNAWYIAAWADEIGRTPLERTIMDVPIVFYRTLAGGAVAMRGLCPHRNYPLGQARLDGDNIRCPYHGFTYAPTGQCVAIPAQTSIPRHFRHRTYPLVERGGLVWIWMGDADAADVAHMPELAEIGFDQPGWHVVPNGRTVVNARWSLIIDNVMDLSHVGFLHLTTIEAPDAGDARPEHGATDRIEVIRWMCDQKPDTPYYRHAFPDNRDLLDVEMGSVFHSPALVITYFKFYSAAARGPRRLLGMSNHLHGVTPESRGRSHDFSGVVRNVRPDAPEFDLWLRDAVNRTREEDVDALERIEPLVDRFGDARTELSGIGDVGPNRVRRRLNALLKAEEDASAPSDATP</sequence>
<name>A0A9J9LG08_RHIWR</name>
<dbReference type="Pfam" id="PF00355">
    <property type="entry name" value="Rieske"/>
    <property type="match status" value="1"/>
</dbReference>
<evidence type="ECO:0000256" key="3">
    <source>
        <dbReference type="ARBA" id="ARBA00023002"/>
    </source>
</evidence>
<dbReference type="GO" id="GO:0051537">
    <property type="term" value="F:2 iron, 2 sulfur cluster binding"/>
    <property type="evidence" value="ECO:0007669"/>
    <property type="project" value="UniProtKB-KW"/>
</dbReference>
<dbReference type="AlphaFoldDB" id="A0A9J9LG08"/>
<gene>
    <name evidence="7" type="ordered locus">Swit_3410</name>
</gene>
<keyword evidence="4" id="KW-0408">Iron</keyword>
<keyword evidence="5" id="KW-0411">Iron-sulfur</keyword>
<dbReference type="OrthoDB" id="9800776at2"/>
<dbReference type="Proteomes" id="UP000001989">
    <property type="component" value="Chromosome"/>
</dbReference>
<feature type="domain" description="Rieske" evidence="6">
    <location>
        <begin position="15"/>
        <end position="116"/>
    </location>
</feature>
<keyword evidence="3" id="KW-0560">Oxidoreductase</keyword>
<dbReference type="PANTHER" id="PTHR21266:SF60">
    <property type="entry name" value="3-KETOSTEROID-9-ALPHA-MONOOXYGENASE, OXYGENASE COMPONENT"/>
    <property type="match status" value="1"/>
</dbReference>
<proteinExistence type="predicted"/>
<evidence type="ECO:0000256" key="1">
    <source>
        <dbReference type="ARBA" id="ARBA00022714"/>
    </source>
</evidence>
<dbReference type="PROSITE" id="PS51296">
    <property type="entry name" value="RIESKE"/>
    <property type="match status" value="1"/>
</dbReference>
<reference evidence="7 8" key="1">
    <citation type="journal article" date="2010" name="J. Bacteriol.">
        <title>Genome sequence of the dioxin-mineralizing bacterium Sphingomonas wittichii RW1.</title>
        <authorList>
            <person name="Miller T.R."/>
            <person name="Delcher A.L."/>
            <person name="Salzberg S.L."/>
            <person name="Saunders E."/>
            <person name="Detter J.C."/>
            <person name="Halden R.U."/>
        </authorList>
    </citation>
    <scope>NUCLEOTIDE SEQUENCE [LARGE SCALE GENOMIC DNA]</scope>
    <source>
        <strain evidence="8">DSM 6014 / CCUG 31198 / JCM 15750 / NBRC 105917 / EY 4224 / RW1</strain>
    </source>
</reference>